<comment type="caution">
    <text evidence="1">The sequence shown here is derived from an EMBL/GenBank/DDBJ whole genome shotgun (WGS) entry which is preliminary data.</text>
</comment>
<protein>
    <submittedName>
        <fullName evidence="1">Uncharacterized protein</fullName>
    </submittedName>
</protein>
<evidence type="ECO:0000313" key="1">
    <source>
        <dbReference type="EMBL" id="KKN73759.1"/>
    </source>
</evidence>
<proteinExistence type="predicted"/>
<accession>A0A0F9T3J6</accession>
<gene>
    <name evidence="1" type="ORF">LCGC14_0397070</name>
</gene>
<sequence>MIVCIDQTEQCSYCLRDYPYPVELHHSDGECVGGPCLDRQCPLWLDDFEHFHPVAAEAQEDNDA</sequence>
<name>A0A0F9T3J6_9ZZZZ</name>
<organism evidence="1">
    <name type="scientific">marine sediment metagenome</name>
    <dbReference type="NCBI Taxonomy" id="412755"/>
    <lineage>
        <taxon>unclassified sequences</taxon>
        <taxon>metagenomes</taxon>
        <taxon>ecological metagenomes</taxon>
    </lineage>
</organism>
<dbReference type="AlphaFoldDB" id="A0A0F9T3J6"/>
<dbReference type="EMBL" id="LAZR01000337">
    <property type="protein sequence ID" value="KKN73759.1"/>
    <property type="molecule type" value="Genomic_DNA"/>
</dbReference>
<reference evidence="1" key="1">
    <citation type="journal article" date="2015" name="Nature">
        <title>Complex archaea that bridge the gap between prokaryotes and eukaryotes.</title>
        <authorList>
            <person name="Spang A."/>
            <person name="Saw J.H."/>
            <person name="Jorgensen S.L."/>
            <person name="Zaremba-Niedzwiedzka K."/>
            <person name="Martijn J."/>
            <person name="Lind A.E."/>
            <person name="van Eijk R."/>
            <person name="Schleper C."/>
            <person name="Guy L."/>
            <person name="Ettema T.J."/>
        </authorList>
    </citation>
    <scope>NUCLEOTIDE SEQUENCE</scope>
</reference>